<feature type="non-terminal residue" evidence="1">
    <location>
        <position position="1"/>
    </location>
</feature>
<feature type="non-terminal residue" evidence="1">
    <location>
        <position position="71"/>
    </location>
</feature>
<evidence type="ECO:0000313" key="1">
    <source>
        <dbReference type="EMBL" id="PIK50675.1"/>
    </source>
</evidence>
<gene>
    <name evidence="1" type="ORF">BSL78_12457</name>
</gene>
<proteinExistence type="predicted"/>
<dbReference type="Proteomes" id="UP000230750">
    <property type="component" value="Unassembled WGS sequence"/>
</dbReference>
<organism evidence="1 2">
    <name type="scientific">Stichopus japonicus</name>
    <name type="common">Sea cucumber</name>
    <dbReference type="NCBI Taxonomy" id="307972"/>
    <lineage>
        <taxon>Eukaryota</taxon>
        <taxon>Metazoa</taxon>
        <taxon>Echinodermata</taxon>
        <taxon>Eleutherozoa</taxon>
        <taxon>Echinozoa</taxon>
        <taxon>Holothuroidea</taxon>
        <taxon>Aspidochirotacea</taxon>
        <taxon>Aspidochirotida</taxon>
        <taxon>Stichopodidae</taxon>
        <taxon>Apostichopus</taxon>
    </lineage>
</organism>
<accession>A0A2G8KRT4</accession>
<comment type="caution">
    <text evidence="1">The sequence shown here is derived from an EMBL/GenBank/DDBJ whole genome shotgun (WGS) entry which is preliminary data.</text>
</comment>
<reference evidence="1 2" key="1">
    <citation type="journal article" date="2017" name="PLoS Biol.">
        <title>The sea cucumber genome provides insights into morphological evolution and visceral regeneration.</title>
        <authorList>
            <person name="Zhang X."/>
            <person name="Sun L."/>
            <person name="Yuan J."/>
            <person name="Sun Y."/>
            <person name="Gao Y."/>
            <person name="Zhang L."/>
            <person name="Li S."/>
            <person name="Dai H."/>
            <person name="Hamel J.F."/>
            <person name="Liu C."/>
            <person name="Yu Y."/>
            <person name="Liu S."/>
            <person name="Lin W."/>
            <person name="Guo K."/>
            <person name="Jin S."/>
            <person name="Xu P."/>
            <person name="Storey K.B."/>
            <person name="Huan P."/>
            <person name="Zhang T."/>
            <person name="Zhou Y."/>
            <person name="Zhang J."/>
            <person name="Lin C."/>
            <person name="Li X."/>
            <person name="Xing L."/>
            <person name="Huo D."/>
            <person name="Sun M."/>
            <person name="Wang L."/>
            <person name="Mercier A."/>
            <person name="Li F."/>
            <person name="Yang H."/>
            <person name="Xiang J."/>
        </authorList>
    </citation>
    <scope>NUCLEOTIDE SEQUENCE [LARGE SCALE GENOMIC DNA]</scope>
    <source>
        <strain evidence="1">Shaxun</strain>
        <tissue evidence="1">Muscle</tissue>
    </source>
</reference>
<protein>
    <submittedName>
        <fullName evidence="1">Uncharacterized protein</fullName>
    </submittedName>
</protein>
<keyword evidence="2" id="KW-1185">Reference proteome</keyword>
<evidence type="ECO:0000313" key="2">
    <source>
        <dbReference type="Proteomes" id="UP000230750"/>
    </source>
</evidence>
<dbReference type="EMBL" id="MRZV01000409">
    <property type="protein sequence ID" value="PIK50675.1"/>
    <property type="molecule type" value="Genomic_DNA"/>
</dbReference>
<dbReference type="AlphaFoldDB" id="A0A2G8KRT4"/>
<sequence>IKPRILRRGCVEEAGRDILRHRRDLTFIPERARRVCLSASQEEHLVPKEDSLGQNVNHFLRICILCTVTRK</sequence>
<name>A0A2G8KRT4_STIJA</name>